<evidence type="ECO:0000256" key="1">
    <source>
        <dbReference type="SAM" id="Phobius"/>
    </source>
</evidence>
<dbReference type="Proteomes" id="UP000238823">
    <property type="component" value="Unassembled WGS sequence"/>
</dbReference>
<proteinExistence type="predicted"/>
<feature type="transmembrane region" description="Helical" evidence="1">
    <location>
        <begin position="159"/>
        <end position="176"/>
    </location>
</feature>
<dbReference type="OrthoDB" id="5483551at2"/>
<reference evidence="2 3" key="1">
    <citation type="submission" date="2018-03" db="EMBL/GenBank/DDBJ databases">
        <title>Draft Genome Sequences of the Obligatory Marine Myxobacteria Enhygromyxa salina SWB007.</title>
        <authorList>
            <person name="Poehlein A."/>
            <person name="Moghaddam J.A."/>
            <person name="Harms H."/>
            <person name="Alanjari M."/>
            <person name="Koenig G.M."/>
            <person name="Daniel R."/>
            <person name="Schaeberle T.F."/>
        </authorList>
    </citation>
    <scope>NUCLEOTIDE SEQUENCE [LARGE SCALE GENOMIC DNA]</scope>
    <source>
        <strain evidence="2 3">SWB007</strain>
    </source>
</reference>
<feature type="transmembrane region" description="Helical" evidence="1">
    <location>
        <begin position="434"/>
        <end position="455"/>
    </location>
</feature>
<feature type="transmembrane region" description="Helical" evidence="1">
    <location>
        <begin position="133"/>
        <end position="153"/>
    </location>
</feature>
<comment type="caution">
    <text evidence="2">The sequence shown here is derived from an EMBL/GenBank/DDBJ whole genome shotgun (WGS) entry which is preliminary data.</text>
</comment>
<evidence type="ECO:0000313" key="2">
    <source>
        <dbReference type="EMBL" id="PRP94913.1"/>
    </source>
</evidence>
<organism evidence="2 3">
    <name type="scientific">Enhygromyxa salina</name>
    <dbReference type="NCBI Taxonomy" id="215803"/>
    <lineage>
        <taxon>Bacteria</taxon>
        <taxon>Pseudomonadati</taxon>
        <taxon>Myxococcota</taxon>
        <taxon>Polyangia</taxon>
        <taxon>Nannocystales</taxon>
        <taxon>Nannocystaceae</taxon>
        <taxon>Enhygromyxa</taxon>
    </lineage>
</organism>
<gene>
    <name evidence="2" type="ORF">ENSA7_77360</name>
</gene>
<sequence length="490" mass="53074">MDAPDSQSPAGTSRDWVFWSLLAAAVISRLVWVVWVHPPRDHVFSDMAHYVHRARLVASFEVHAGMREMVWQAWGTHALLAIPMLLMGPGESALEFAGLVWAGCSAATVVLGYQLGLRTLGGAGKPSSRNTRWLAAGLGLVLLVWIPLLSHTGFFISETPYTCVLLAMTLAIVRLIQDGRGALGAGIWAALAFVLRPQSAVFLLMLGAVWLLDRRHHDAHGIRGTWSRRVDGRAALLFSLPLALALAISVVRVRVYTGSFGAMAENGSMNLTAGRCHNIVTRSYPSQAALESARQTGSPVADRRISLPGFRALGREGPDHPLALRPALGGESIDLVGYIGDAAVHREIRQRCYAATGIAGQLRYAITNTALLWVVARPWPESSDRWAPELLPLAVRGRDLAALLAPLCVAGMIFALLGWGLARPARPSAQHERQACLGVCALQLLSILVISAVFFGTPRLRVPYDPFALLLALALVSWATTRLAHRLRQD</sequence>
<evidence type="ECO:0008006" key="4">
    <source>
        <dbReference type="Google" id="ProtNLM"/>
    </source>
</evidence>
<feature type="transmembrane region" description="Helical" evidence="1">
    <location>
        <begin position="69"/>
        <end position="87"/>
    </location>
</feature>
<protein>
    <recommendedName>
        <fullName evidence="4">Glycosyltransferase RgtA/B/C/D-like domain-containing protein</fullName>
    </recommendedName>
</protein>
<keyword evidence="1" id="KW-0472">Membrane</keyword>
<feature type="transmembrane region" description="Helical" evidence="1">
    <location>
        <begin position="400"/>
        <end position="422"/>
    </location>
</feature>
<feature type="transmembrane region" description="Helical" evidence="1">
    <location>
        <begin position="467"/>
        <end position="484"/>
    </location>
</feature>
<feature type="transmembrane region" description="Helical" evidence="1">
    <location>
        <begin position="188"/>
        <end position="212"/>
    </location>
</feature>
<name>A0A2S9XPX5_9BACT</name>
<accession>A0A2S9XPX5</accession>
<feature type="transmembrane region" description="Helical" evidence="1">
    <location>
        <begin position="16"/>
        <end position="35"/>
    </location>
</feature>
<dbReference type="RefSeq" id="WP_146158654.1">
    <property type="nucleotide sequence ID" value="NZ_PVNL01000139.1"/>
</dbReference>
<feature type="transmembrane region" description="Helical" evidence="1">
    <location>
        <begin position="352"/>
        <end position="376"/>
    </location>
</feature>
<keyword evidence="1" id="KW-0812">Transmembrane</keyword>
<evidence type="ECO:0000313" key="3">
    <source>
        <dbReference type="Proteomes" id="UP000238823"/>
    </source>
</evidence>
<dbReference type="EMBL" id="PVNL01000139">
    <property type="protein sequence ID" value="PRP94913.1"/>
    <property type="molecule type" value="Genomic_DNA"/>
</dbReference>
<feature type="transmembrane region" description="Helical" evidence="1">
    <location>
        <begin position="232"/>
        <end position="253"/>
    </location>
</feature>
<dbReference type="AlphaFoldDB" id="A0A2S9XPX5"/>
<feature type="transmembrane region" description="Helical" evidence="1">
    <location>
        <begin position="93"/>
        <end position="113"/>
    </location>
</feature>
<keyword evidence="1" id="KW-1133">Transmembrane helix</keyword>